<dbReference type="EMBL" id="MWDB01000018">
    <property type="protein sequence ID" value="OQB41359.1"/>
    <property type="molecule type" value="Genomic_DNA"/>
</dbReference>
<proteinExistence type="predicted"/>
<gene>
    <name evidence="1" type="ORF">BWY04_00863</name>
</gene>
<sequence length="39" mass="4648">MMLNRKKIDDKENYKDVLDDMSDTYREVIANSEKIAKAR</sequence>
<protein>
    <submittedName>
        <fullName evidence="1">Uncharacterized protein</fullName>
    </submittedName>
</protein>
<dbReference type="AlphaFoldDB" id="A0A1V5ZMD0"/>
<name>A0A1V5ZMD0_9BACT</name>
<accession>A0A1V5ZMD0</accession>
<organism evidence="1">
    <name type="scientific">candidate division CPR1 bacterium ADurb.Bin160</name>
    <dbReference type="NCBI Taxonomy" id="1852826"/>
    <lineage>
        <taxon>Bacteria</taxon>
        <taxon>candidate division CPR1</taxon>
    </lineage>
</organism>
<dbReference type="Proteomes" id="UP000485621">
    <property type="component" value="Unassembled WGS sequence"/>
</dbReference>
<evidence type="ECO:0000313" key="1">
    <source>
        <dbReference type="EMBL" id="OQB41359.1"/>
    </source>
</evidence>
<reference evidence="1" key="1">
    <citation type="submission" date="2017-02" db="EMBL/GenBank/DDBJ databases">
        <title>Delving into the versatile metabolic prowess of the omnipresent phylum Bacteroidetes.</title>
        <authorList>
            <person name="Nobu M.K."/>
            <person name="Mei R."/>
            <person name="Narihiro T."/>
            <person name="Kuroda K."/>
            <person name="Liu W.-T."/>
        </authorList>
    </citation>
    <scope>NUCLEOTIDE SEQUENCE</scope>
    <source>
        <strain evidence="1">ADurb.Bin160</strain>
    </source>
</reference>
<comment type="caution">
    <text evidence="1">The sequence shown here is derived from an EMBL/GenBank/DDBJ whole genome shotgun (WGS) entry which is preliminary data.</text>
</comment>